<keyword evidence="2" id="KW-1185">Reference proteome</keyword>
<dbReference type="Proteomes" id="UP000009183">
    <property type="component" value="Chromosome 18"/>
</dbReference>
<accession>D7TXV6</accession>
<dbReference type="STRING" id="29760.D7TXV6"/>
<dbReference type="EMBL" id="FN596259">
    <property type="protein sequence ID" value="CBI35331.3"/>
    <property type="molecule type" value="Genomic_DNA"/>
</dbReference>
<dbReference type="HOGENOM" id="CLU_1322955_0_0_1"/>
<organism evidence="1 2">
    <name type="scientific">Vitis vinifera</name>
    <name type="common">Grape</name>
    <dbReference type="NCBI Taxonomy" id="29760"/>
    <lineage>
        <taxon>Eukaryota</taxon>
        <taxon>Viridiplantae</taxon>
        <taxon>Streptophyta</taxon>
        <taxon>Embryophyta</taxon>
        <taxon>Tracheophyta</taxon>
        <taxon>Spermatophyta</taxon>
        <taxon>Magnoliopsida</taxon>
        <taxon>eudicotyledons</taxon>
        <taxon>Gunneridae</taxon>
        <taxon>Pentapetalae</taxon>
        <taxon>rosids</taxon>
        <taxon>Vitales</taxon>
        <taxon>Vitaceae</taxon>
        <taxon>Viteae</taxon>
        <taxon>Vitis</taxon>
    </lineage>
</organism>
<dbReference type="PaxDb" id="29760-VIT_18s0164g00140.t01"/>
<proteinExistence type="predicted"/>
<evidence type="ECO:0000313" key="2">
    <source>
        <dbReference type="Proteomes" id="UP000009183"/>
    </source>
</evidence>
<dbReference type="InParanoid" id="D7TXV6"/>
<protein>
    <submittedName>
        <fullName evidence="1">Uncharacterized protein</fullName>
    </submittedName>
</protein>
<gene>
    <name evidence="1" type="ordered locus">VIT_18s0164g00140</name>
</gene>
<dbReference type="AlphaFoldDB" id="D7TXV6"/>
<reference evidence="2" key="1">
    <citation type="journal article" date="2007" name="Nature">
        <title>The grapevine genome sequence suggests ancestral hexaploidization in major angiosperm phyla.</title>
        <authorList>
            <consortium name="The French-Italian Public Consortium for Grapevine Genome Characterization."/>
            <person name="Jaillon O."/>
            <person name="Aury J.-M."/>
            <person name="Noel B."/>
            <person name="Policriti A."/>
            <person name="Clepet C."/>
            <person name="Casagrande A."/>
            <person name="Choisne N."/>
            <person name="Aubourg S."/>
            <person name="Vitulo N."/>
            <person name="Jubin C."/>
            <person name="Vezzi A."/>
            <person name="Legeai F."/>
            <person name="Hugueney P."/>
            <person name="Dasilva C."/>
            <person name="Horner D."/>
            <person name="Mica E."/>
            <person name="Jublot D."/>
            <person name="Poulain J."/>
            <person name="Bruyere C."/>
            <person name="Billault A."/>
            <person name="Segurens B."/>
            <person name="Gouyvenoux M."/>
            <person name="Ugarte E."/>
            <person name="Cattonaro F."/>
            <person name="Anthouard V."/>
            <person name="Vico V."/>
            <person name="Del Fabbro C."/>
            <person name="Alaux M."/>
            <person name="Di Gaspero G."/>
            <person name="Dumas V."/>
            <person name="Felice N."/>
            <person name="Paillard S."/>
            <person name="Juman I."/>
            <person name="Moroldo M."/>
            <person name="Scalabrin S."/>
            <person name="Canaguier A."/>
            <person name="Le Clainche I."/>
            <person name="Malacrida G."/>
            <person name="Durand E."/>
            <person name="Pesole G."/>
            <person name="Laucou V."/>
            <person name="Chatelet P."/>
            <person name="Merdinoglu D."/>
            <person name="Delledonne M."/>
            <person name="Pezzotti M."/>
            <person name="Lecharny A."/>
            <person name="Scarpelli C."/>
            <person name="Artiguenave F."/>
            <person name="Pe M.E."/>
            <person name="Valle G."/>
            <person name="Morgante M."/>
            <person name="Caboche M."/>
            <person name="Adam-Blondon A.-F."/>
            <person name="Weissenbach J."/>
            <person name="Quetier F."/>
            <person name="Wincker P."/>
        </authorList>
    </citation>
    <scope>NUCLEOTIDE SEQUENCE [LARGE SCALE GENOMIC DNA]</scope>
    <source>
        <strain evidence="2">cv. Pinot noir / PN40024</strain>
    </source>
</reference>
<evidence type="ECO:0000313" key="1">
    <source>
        <dbReference type="EMBL" id="CBI35331.3"/>
    </source>
</evidence>
<sequence>MVSILKIWKSFQLDRPFQITYTKHYLTEWFRRWASLEWPNNSETSSTHLTTMFSISTRLASATSLMRFVDKQECWWKSQGSSESGLEQSYIADFIPHFQHEFNNPIIVGLILFHRFHKTIPKSLLHCYFLKHSHLYHDFFHCLQQTLGHQKILLKARAFFLAQVVRLLPLFHKRRYQWYRQRKWMLAKMHFRQPEIEFRGRIYNHIPP</sequence>
<name>D7TXV6_VITVI</name>